<proteinExistence type="predicted"/>
<reference evidence="1" key="1">
    <citation type="submission" date="2015-04" db="EMBL/GenBank/DDBJ databases">
        <title>The genome sequence of the plant pathogenic Rhizarian Plasmodiophora brassicae reveals insights in its biotrophic life cycle and the origin of chitin synthesis.</title>
        <authorList>
            <person name="Schwelm A."/>
            <person name="Fogelqvist J."/>
            <person name="Knaust A."/>
            <person name="Julke S."/>
            <person name="Lilja T."/>
            <person name="Dhandapani V."/>
            <person name="Bonilla-Rosso G."/>
            <person name="Karlsson M."/>
            <person name="Shevchenko A."/>
            <person name="Choi S.R."/>
            <person name="Kim H.G."/>
            <person name="Park J.Y."/>
            <person name="Lim Y.P."/>
            <person name="Ludwig-Muller J."/>
            <person name="Dixelius C."/>
        </authorList>
    </citation>
    <scope>NUCLEOTIDE SEQUENCE</scope>
    <source>
        <tissue evidence="1">Potato root galls</tissue>
    </source>
</reference>
<dbReference type="AlphaFoldDB" id="A0A0H5RFD4"/>
<name>A0A0H5RFD4_9EUKA</name>
<dbReference type="EMBL" id="HACM01012311">
    <property type="protein sequence ID" value="CRZ12753.1"/>
    <property type="molecule type" value="Transcribed_RNA"/>
</dbReference>
<sequence>KYMDNDVIEERAPFVLEQMKCLMVWLKSKNYTEKQIQMEWTNWIEGSRHGIVYALEQESKFNNCRQLSALKRAAKAFGKIGDKRTQNRISNRIESEIANMPQENTTANCAQVEAENVGDQFVHEKAE</sequence>
<protein>
    <submittedName>
        <fullName evidence="1">Uncharacterized protein</fullName>
    </submittedName>
</protein>
<feature type="non-terminal residue" evidence="1">
    <location>
        <position position="127"/>
    </location>
</feature>
<accession>A0A0H5RFD4</accession>
<feature type="non-terminal residue" evidence="1">
    <location>
        <position position="1"/>
    </location>
</feature>
<evidence type="ECO:0000313" key="1">
    <source>
        <dbReference type="EMBL" id="CRZ12753.1"/>
    </source>
</evidence>
<organism evidence="1">
    <name type="scientific">Spongospora subterranea</name>
    <dbReference type="NCBI Taxonomy" id="70186"/>
    <lineage>
        <taxon>Eukaryota</taxon>
        <taxon>Sar</taxon>
        <taxon>Rhizaria</taxon>
        <taxon>Endomyxa</taxon>
        <taxon>Phytomyxea</taxon>
        <taxon>Plasmodiophorida</taxon>
        <taxon>Plasmodiophoridae</taxon>
        <taxon>Spongospora</taxon>
    </lineage>
</organism>